<dbReference type="EMBL" id="DRMN01000183">
    <property type="protein sequence ID" value="HFB54814.1"/>
    <property type="molecule type" value="Genomic_DNA"/>
</dbReference>
<name>A0A7C3GAL5_9PROT</name>
<dbReference type="AlphaFoldDB" id="A0A7C3GAL5"/>
<accession>A0A7C3GAL5</accession>
<comment type="caution">
    <text evidence="1">The sequence shown here is derived from an EMBL/GenBank/DDBJ whole genome shotgun (WGS) entry which is preliminary data.</text>
</comment>
<protein>
    <submittedName>
        <fullName evidence="1">Uncharacterized protein</fullName>
    </submittedName>
</protein>
<dbReference type="Proteomes" id="UP000886042">
    <property type="component" value="Unassembled WGS sequence"/>
</dbReference>
<proteinExistence type="predicted"/>
<organism evidence="1">
    <name type="scientific">Hellea balneolensis</name>
    <dbReference type="NCBI Taxonomy" id="287478"/>
    <lineage>
        <taxon>Bacteria</taxon>
        <taxon>Pseudomonadati</taxon>
        <taxon>Pseudomonadota</taxon>
        <taxon>Alphaproteobacteria</taxon>
        <taxon>Maricaulales</taxon>
        <taxon>Robiginitomaculaceae</taxon>
        <taxon>Hellea</taxon>
    </lineage>
</organism>
<sequence>MSIADDRNIELGVLKDGGVMLVADRPLPDIVKRVEYYREQRLFMLIFRDSQLDDELMHYEIPPDMAHCVEKTPNIIVYYLFANHEPIGYEVPLVQIGNFY</sequence>
<gene>
    <name evidence="1" type="ORF">ENJ46_02730</name>
</gene>
<reference evidence="1" key="1">
    <citation type="journal article" date="2020" name="mSystems">
        <title>Genome- and Community-Level Interaction Insights into Carbon Utilization and Element Cycling Functions of Hydrothermarchaeota in Hydrothermal Sediment.</title>
        <authorList>
            <person name="Zhou Z."/>
            <person name="Liu Y."/>
            <person name="Xu W."/>
            <person name="Pan J."/>
            <person name="Luo Z.H."/>
            <person name="Li M."/>
        </authorList>
    </citation>
    <scope>NUCLEOTIDE SEQUENCE [LARGE SCALE GENOMIC DNA]</scope>
    <source>
        <strain evidence="1">HyVt-489</strain>
    </source>
</reference>
<evidence type="ECO:0000313" key="1">
    <source>
        <dbReference type="EMBL" id="HFB54814.1"/>
    </source>
</evidence>